<dbReference type="AlphaFoldDB" id="A0A3P8SP27"/>
<keyword evidence="4" id="KW-0393">Immunoglobulin domain</keyword>
<dbReference type="InterPro" id="IPR036179">
    <property type="entry name" value="Ig-like_dom_sf"/>
</dbReference>
<dbReference type="InterPro" id="IPR013106">
    <property type="entry name" value="Ig_V-set"/>
</dbReference>
<evidence type="ECO:0000256" key="2">
    <source>
        <dbReference type="ARBA" id="ARBA00023130"/>
    </source>
</evidence>
<feature type="chain" id="PRO_5017958627" description="Ig-like domain-containing protein" evidence="6">
    <location>
        <begin position="20"/>
        <end position="143"/>
    </location>
</feature>
<reference evidence="8 9" key="1">
    <citation type="submission" date="2018-03" db="EMBL/GenBank/DDBJ databases">
        <title>Finding Nemo's genes: A chromosome-scale reference assembly of the genome of the orange clownfish Amphiprion percula.</title>
        <authorList>
            <person name="Lehmann R."/>
        </authorList>
    </citation>
    <scope>NUCLEOTIDE SEQUENCE</scope>
</reference>
<dbReference type="GO" id="GO:0042101">
    <property type="term" value="C:T cell receptor complex"/>
    <property type="evidence" value="ECO:0007669"/>
    <property type="project" value="UniProtKB-KW"/>
</dbReference>
<dbReference type="Pfam" id="PF07686">
    <property type="entry name" value="V-set"/>
    <property type="match status" value="1"/>
</dbReference>
<proteinExistence type="predicted"/>
<dbReference type="SMART" id="SM00406">
    <property type="entry name" value="IGv"/>
    <property type="match status" value="1"/>
</dbReference>
<dbReference type="InterPro" id="IPR013783">
    <property type="entry name" value="Ig-like_fold"/>
</dbReference>
<dbReference type="PROSITE" id="PS50835">
    <property type="entry name" value="IG_LIKE"/>
    <property type="match status" value="1"/>
</dbReference>
<accession>A0A3P8SP27</accession>
<dbReference type="OMA" id="CCHCITG"/>
<dbReference type="Ensembl" id="ENSAPET00000014084.1">
    <property type="protein sequence ID" value="ENSAPEP00000013721.1"/>
    <property type="gene ID" value="ENSAPEG00000009774.1"/>
</dbReference>
<dbReference type="InterPro" id="IPR003599">
    <property type="entry name" value="Ig_sub"/>
</dbReference>
<dbReference type="Gene3D" id="2.60.40.10">
    <property type="entry name" value="Immunoglobulins"/>
    <property type="match status" value="1"/>
</dbReference>
<organism evidence="8 9">
    <name type="scientific">Amphiprion percula</name>
    <name type="common">Orange clownfish</name>
    <name type="synonym">Lutjanus percula</name>
    <dbReference type="NCBI Taxonomy" id="161767"/>
    <lineage>
        <taxon>Eukaryota</taxon>
        <taxon>Metazoa</taxon>
        <taxon>Chordata</taxon>
        <taxon>Craniata</taxon>
        <taxon>Vertebrata</taxon>
        <taxon>Euteleostomi</taxon>
        <taxon>Actinopterygii</taxon>
        <taxon>Neopterygii</taxon>
        <taxon>Teleostei</taxon>
        <taxon>Neoteleostei</taxon>
        <taxon>Acanthomorphata</taxon>
        <taxon>Ovalentaria</taxon>
        <taxon>Pomacentridae</taxon>
        <taxon>Amphiprion</taxon>
    </lineage>
</organism>
<dbReference type="SMART" id="SM00409">
    <property type="entry name" value="IG"/>
    <property type="match status" value="1"/>
</dbReference>
<keyword evidence="3" id="KW-0675">Receptor</keyword>
<dbReference type="InterPro" id="IPR007110">
    <property type="entry name" value="Ig-like_dom"/>
</dbReference>
<dbReference type="SUPFAM" id="SSF48726">
    <property type="entry name" value="Immunoglobulin"/>
    <property type="match status" value="1"/>
</dbReference>
<evidence type="ECO:0000259" key="7">
    <source>
        <dbReference type="PROSITE" id="PS50835"/>
    </source>
</evidence>
<dbReference type="Proteomes" id="UP000265080">
    <property type="component" value="Chromosome 10"/>
</dbReference>
<sequence length="143" mass="16187">MDNVSLMASFSLLFPGLIAEDTISPEQDEVSGTEGESVTLTCNYQTEDDYVYLYWYKHHSDLQAPQFILLKGFQKERFDAQVDNKKVPLKISSAAVTDSAVYYCAVRPTVTEQHCQRAEHKRTPTVTYIQCCHCITGSCFLCL</sequence>
<evidence type="ECO:0000256" key="3">
    <source>
        <dbReference type="ARBA" id="ARBA00023170"/>
    </source>
</evidence>
<keyword evidence="1 6" id="KW-0732">Signal</keyword>
<name>A0A3P8SP27_AMPPE</name>
<dbReference type="GeneTree" id="ENSGT01030000234557"/>
<evidence type="ECO:0000256" key="1">
    <source>
        <dbReference type="ARBA" id="ARBA00022729"/>
    </source>
</evidence>
<feature type="signal peptide" evidence="6">
    <location>
        <begin position="1"/>
        <end position="19"/>
    </location>
</feature>
<evidence type="ECO:0000313" key="9">
    <source>
        <dbReference type="Proteomes" id="UP000265080"/>
    </source>
</evidence>
<dbReference type="STRING" id="161767.ENSAPEP00000013721"/>
<evidence type="ECO:0000256" key="4">
    <source>
        <dbReference type="ARBA" id="ARBA00023319"/>
    </source>
</evidence>
<keyword evidence="5" id="KW-0391">Immunity</keyword>
<protein>
    <recommendedName>
        <fullName evidence="7">Ig-like domain-containing protein</fullName>
    </recommendedName>
</protein>
<reference evidence="8" key="3">
    <citation type="submission" date="2025-09" db="UniProtKB">
        <authorList>
            <consortium name="Ensembl"/>
        </authorList>
    </citation>
    <scope>IDENTIFICATION</scope>
</reference>
<feature type="domain" description="Ig-like" evidence="7">
    <location>
        <begin position="15"/>
        <end position="127"/>
    </location>
</feature>
<dbReference type="PANTHER" id="PTHR19367">
    <property type="entry name" value="T-CELL RECEPTOR ALPHA CHAIN V REGION"/>
    <property type="match status" value="1"/>
</dbReference>
<evidence type="ECO:0000256" key="5">
    <source>
        <dbReference type="ARBA" id="ARBA00043266"/>
    </source>
</evidence>
<dbReference type="InterPro" id="IPR051287">
    <property type="entry name" value="TCR_variable_region"/>
</dbReference>
<reference evidence="8" key="2">
    <citation type="submission" date="2025-08" db="UniProtKB">
        <authorList>
            <consortium name="Ensembl"/>
        </authorList>
    </citation>
    <scope>IDENTIFICATION</scope>
</reference>
<evidence type="ECO:0000313" key="8">
    <source>
        <dbReference type="Ensembl" id="ENSAPEP00000013721.1"/>
    </source>
</evidence>
<dbReference type="GO" id="GO:0002250">
    <property type="term" value="P:adaptive immune response"/>
    <property type="evidence" value="ECO:0007669"/>
    <property type="project" value="UniProtKB-KW"/>
</dbReference>
<dbReference type="PANTHER" id="PTHR19367:SF18">
    <property type="entry name" value="T CELL RECEPTOR ALPHA VARIABLE 16"/>
    <property type="match status" value="1"/>
</dbReference>
<evidence type="ECO:0000256" key="6">
    <source>
        <dbReference type="SAM" id="SignalP"/>
    </source>
</evidence>
<keyword evidence="2" id="KW-1064">Adaptive immunity</keyword>
<keyword evidence="9" id="KW-1185">Reference proteome</keyword>
<keyword evidence="5" id="KW-1279">T cell receptor</keyword>